<proteinExistence type="inferred from homology"/>
<evidence type="ECO:0000313" key="9">
    <source>
        <dbReference type="EMBL" id="MBO0477788.1"/>
    </source>
</evidence>
<feature type="transmembrane region" description="Helical" evidence="7">
    <location>
        <begin position="217"/>
        <end position="239"/>
    </location>
</feature>
<keyword evidence="5 7" id="KW-1133">Transmembrane helix</keyword>
<keyword evidence="3" id="KW-1003">Cell membrane</keyword>
<dbReference type="PANTHER" id="PTHR43005">
    <property type="entry name" value="BLR7065 PROTEIN"/>
    <property type="match status" value="1"/>
</dbReference>
<feature type="transmembrane region" description="Helical" evidence="7">
    <location>
        <begin position="111"/>
        <end position="131"/>
    </location>
</feature>
<dbReference type="PROSITE" id="PS50928">
    <property type="entry name" value="ABC_TM1"/>
    <property type="match status" value="1"/>
</dbReference>
<feature type="transmembrane region" description="Helical" evidence="7">
    <location>
        <begin position="79"/>
        <end position="99"/>
    </location>
</feature>
<feature type="transmembrane region" description="Helical" evidence="7">
    <location>
        <begin position="162"/>
        <end position="181"/>
    </location>
</feature>
<keyword evidence="2 7" id="KW-0813">Transport</keyword>
<keyword evidence="10" id="KW-1185">Reference proteome</keyword>
<keyword evidence="6 7" id="KW-0472">Membrane</keyword>
<evidence type="ECO:0000256" key="3">
    <source>
        <dbReference type="ARBA" id="ARBA00022475"/>
    </source>
</evidence>
<evidence type="ECO:0000256" key="2">
    <source>
        <dbReference type="ARBA" id="ARBA00022448"/>
    </source>
</evidence>
<protein>
    <submittedName>
        <fullName evidence="9">Sugar ABC transporter permease</fullName>
    </submittedName>
</protein>
<comment type="similarity">
    <text evidence="7">Belongs to the binding-protein-dependent transport system permease family.</text>
</comment>
<dbReference type="InterPro" id="IPR000515">
    <property type="entry name" value="MetI-like"/>
</dbReference>
<evidence type="ECO:0000256" key="5">
    <source>
        <dbReference type="ARBA" id="ARBA00022989"/>
    </source>
</evidence>
<feature type="transmembrane region" description="Helical" evidence="7">
    <location>
        <begin position="263"/>
        <end position="287"/>
    </location>
</feature>
<dbReference type="SUPFAM" id="SSF161098">
    <property type="entry name" value="MetI-like"/>
    <property type="match status" value="1"/>
</dbReference>
<accession>A0ABS3HVM1</accession>
<evidence type="ECO:0000256" key="4">
    <source>
        <dbReference type="ARBA" id="ARBA00022692"/>
    </source>
</evidence>
<evidence type="ECO:0000259" key="8">
    <source>
        <dbReference type="PROSITE" id="PS50928"/>
    </source>
</evidence>
<keyword evidence="4 7" id="KW-0812">Transmembrane</keyword>
<organism evidence="9 10">
    <name type="scientific">Candidatus Vagococcus giribetii</name>
    <dbReference type="NCBI Taxonomy" id="2230876"/>
    <lineage>
        <taxon>Bacteria</taxon>
        <taxon>Bacillati</taxon>
        <taxon>Bacillota</taxon>
        <taxon>Bacilli</taxon>
        <taxon>Lactobacillales</taxon>
        <taxon>Enterococcaceae</taxon>
        <taxon>Vagococcus</taxon>
    </lineage>
</organism>
<dbReference type="Pfam" id="PF00528">
    <property type="entry name" value="BPD_transp_1"/>
    <property type="match status" value="1"/>
</dbReference>
<gene>
    <name evidence="9" type="ORF">DOK76_11945</name>
</gene>
<dbReference type="PANTHER" id="PTHR43005:SF2">
    <property type="entry name" value="INTEGRAL MEMBRANE SUGAR TRANSPORT PROTEIN"/>
    <property type="match status" value="1"/>
</dbReference>
<dbReference type="Gene3D" id="1.10.3720.10">
    <property type="entry name" value="MetI-like"/>
    <property type="match status" value="1"/>
</dbReference>
<name>A0ABS3HVM1_9ENTE</name>
<reference evidence="9 10" key="1">
    <citation type="submission" date="2021-03" db="EMBL/GenBank/DDBJ databases">
        <title>Enterococcal diversity collection.</title>
        <authorList>
            <person name="Gilmore M.S."/>
            <person name="Schwartzman J."/>
            <person name="Van Tyne D."/>
            <person name="Martin M."/>
            <person name="Earl A.M."/>
            <person name="Manson A.L."/>
            <person name="Straub T."/>
            <person name="Salamzade R."/>
            <person name="Saavedra J."/>
            <person name="Lebreton F."/>
            <person name="Prichula J."/>
            <person name="Schaufler K."/>
            <person name="Gaca A."/>
            <person name="Sgardioli B."/>
            <person name="Wagenaar J."/>
            <person name="Strong T."/>
        </authorList>
    </citation>
    <scope>NUCLEOTIDE SEQUENCE [LARGE SCALE GENOMIC DNA]</scope>
    <source>
        <strain evidence="9 10">DIV0080</strain>
    </source>
</reference>
<evidence type="ECO:0000256" key="6">
    <source>
        <dbReference type="ARBA" id="ARBA00023136"/>
    </source>
</evidence>
<comment type="subcellular location">
    <subcellularLocation>
        <location evidence="1 7">Cell membrane</location>
        <topology evidence="1 7">Multi-pass membrane protein</topology>
    </subcellularLocation>
</comment>
<dbReference type="CDD" id="cd06261">
    <property type="entry name" value="TM_PBP2"/>
    <property type="match status" value="1"/>
</dbReference>
<evidence type="ECO:0000256" key="1">
    <source>
        <dbReference type="ARBA" id="ARBA00004651"/>
    </source>
</evidence>
<comment type="caution">
    <text evidence="9">The sequence shown here is derived from an EMBL/GenBank/DDBJ whole genome shotgun (WGS) entry which is preliminary data.</text>
</comment>
<feature type="transmembrane region" description="Helical" evidence="7">
    <location>
        <begin position="16"/>
        <end position="43"/>
    </location>
</feature>
<evidence type="ECO:0000256" key="7">
    <source>
        <dbReference type="RuleBase" id="RU363032"/>
    </source>
</evidence>
<sequence length="295" mass="33287">MLLSNMSKQIKHKLTLALFLIIPTLLLLVFGILPIINLIIISFTSWNGMGSEFDWVGLANYKTLLTSPVYWHALKTNTYYLVSGILQMIIAYYFAVLLSEKTMGKSFFKSLFLLPSLISSIAVAMIFRLFFSPDGAFDQLLHFFHLGAWQTFWLGDPDQVNITLASISLWRNLGMSFLLYYGAIQSIPKDYQEFCYLEGATLWQKTRWVTIPQTKKVIFLNTLLLIIGVISVFDIPFILTNGSNGTTTIVVQTMKLAFEQKKYGLASSLSVLITLMIVLLSGVLQYIKNKGGENA</sequence>
<dbReference type="Proteomes" id="UP000664857">
    <property type="component" value="Unassembled WGS sequence"/>
</dbReference>
<dbReference type="EMBL" id="JAFLVX010000035">
    <property type="protein sequence ID" value="MBO0477788.1"/>
    <property type="molecule type" value="Genomic_DNA"/>
</dbReference>
<feature type="domain" description="ABC transmembrane type-1" evidence="8">
    <location>
        <begin position="73"/>
        <end position="284"/>
    </location>
</feature>
<evidence type="ECO:0000313" key="10">
    <source>
        <dbReference type="Proteomes" id="UP000664857"/>
    </source>
</evidence>
<dbReference type="InterPro" id="IPR035906">
    <property type="entry name" value="MetI-like_sf"/>
</dbReference>